<dbReference type="EMBL" id="DYXT01000002">
    <property type="protein sequence ID" value="HJE38172.1"/>
    <property type="molecule type" value="Genomic_DNA"/>
</dbReference>
<dbReference type="PANTHER" id="PTHR37312:SF1">
    <property type="entry name" value="MEMBRANE-BOUND ACYLTRANSFERASE YKRP-RELATED"/>
    <property type="match status" value="1"/>
</dbReference>
<comment type="caution">
    <text evidence="2">The sequence shown here is derived from an EMBL/GenBank/DDBJ whole genome shotgun (WGS) entry which is preliminary data.</text>
</comment>
<reference evidence="2" key="1">
    <citation type="journal article" date="2021" name="PeerJ">
        <title>Extensive microbial diversity within the chicken gut microbiome revealed by metagenomics and culture.</title>
        <authorList>
            <person name="Gilroy R."/>
            <person name="Ravi A."/>
            <person name="Getino M."/>
            <person name="Pursley I."/>
            <person name="Horton D.L."/>
            <person name="Alikhan N.F."/>
            <person name="Baker D."/>
            <person name="Gharbi K."/>
            <person name="Hall N."/>
            <person name="Watson M."/>
            <person name="Adriaenssens E.M."/>
            <person name="Foster-Nyarko E."/>
            <person name="Jarju S."/>
            <person name="Secka A."/>
            <person name="Antonio M."/>
            <person name="Oren A."/>
            <person name="Chaudhuri R.R."/>
            <person name="La Ragione R."/>
            <person name="Hildebrand F."/>
            <person name="Pallen M.J."/>
        </authorList>
    </citation>
    <scope>NUCLEOTIDE SEQUENCE</scope>
    <source>
        <strain evidence="2">4100</strain>
    </source>
</reference>
<evidence type="ECO:0000313" key="3">
    <source>
        <dbReference type="Proteomes" id="UP000711407"/>
    </source>
</evidence>
<dbReference type="InterPro" id="IPR002656">
    <property type="entry name" value="Acyl_transf_3_dom"/>
</dbReference>
<dbReference type="PANTHER" id="PTHR37312">
    <property type="entry name" value="MEMBRANE-BOUND ACYLTRANSFERASE YKRP-RELATED"/>
    <property type="match status" value="1"/>
</dbReference>
<dbReference type="InterPro" id="IPR052734">
    <property type="entry name" value="Nod_factor_acetyltransferase"/>
</dbReference>
<evidence type="ECO:0000259" key="1">
    <source>
        <dbReference type="Pfam" id="PF01757"/>
    </source>
</evidence>
<protein>
    <submittedName>
        <fullName evidence="2">Acyltransferase</fullName>
    </submittedName>
</protein>
<feature type="domain" description="Acyltransferase 3" evidence="1">
    <location>
        <begin position="7"/>
        <end position="338"/>
    </location>
</feature>
<dbReference type="Proteomes" id="UP000711407">
    <property type="component" value="Unassembled WGS sequence"/>
</dbReference>
<evidence type="ECO:0000313" key="2">
    <source>
        <dbReference type="EMBL" id="HJE38172.1"/>
    </source>
</evidence>
<accession>A0A4Q0U9L1</accession>
<keyword evidence="2" id="KW-0808">Transferase</keyword>
<dbReference type="Pfam" id="PF01757">
    <property type="entry name" value="Acyl_transf_3"/>
    <property type="match status" value="1"/>
</dbReference>
<organism evidence="2 3">
    <name type="scientific">Candidatus Amulumruptor caecigallinarius</name>
    <dbReference type="NCBI Taxonomy" id="2109911"/>
    <lineage>
        <taxon>Bacteria</taxon>
        <taxon>Pseudomonadati</taxon>
        <taxon>Bacteroidota</taxon>
        <taxon>Bacteroidia</taxon>
        <taxon>Bacteroidales</taxon>
        <taxon>Muribaculaceae</taxon>
        <taxon>Candidatus Amulumruptor</taxon>
    </lineage>
</organism>
<reference evidence="2" key="2">
    <citation type="submission" date="2021-09" db="EMBL/GenBank/DDBJ databases">
        <authorList>
            <person name="Gilroy R."/>
        </authorList>
    </citation>
    <scope>NUCLEOTIDE SEQUENCE</scope>
    <source>
        <strain evidence="2">4100</strain>
    </source>
</reference>
<gene>
    <name evidence="2" type="ORF">K8V47_00180</name>
</gene>
<dbReference type="GO" id="GO:0016747">
    <property type="term" value="F:acyltransferase activity, transferring groups other than amino-acyl groups"/>
    <property type="evidence" value="ECO:0007669"/>
    <property type="project" value="InterPro"/>
</dbReference>
<proteinExistence type="predicted"/>
<name>A0A4Q0U9L1_9BACT</name>
<keyword evidence="2" id="KW-0012">Acyltransferase</keyword>
<dbReference type="AlphaFoldDB" id="A0A4Q0U9L1"/>
<sequence>MASKRIEYLDAVKGFAIFLMVFAHAIGWNVTDDAKMVAMDYSQPIASAAKGVLWRLVYSFHMPLFFMVSGYFLSMIGSELTHSEKRNKLWKQLKNKSQRLLIPYFVTGFLMLAAKGYYGYWFLFGLWEISVMALAASYVLSYVNRGNRAWIDIVAWLLFFYIVKNLLPVLPENNVVEFDRCLWCIPAFIVGILLRKFDLLQNTPPCMVLIISCLYVMAFGVEYLPYTHVPAFDIVAGIASTGMWQYMVSILGSLTVIGLFKILYDRIDGHRWRHGFCKLFEYLGLFSMEIYIIHIFLVIKLPQVGDWIISQHPALTVLLQFAYSLAITCIAVAGSVVIGRLIHKEKHISALLFGTKISK</sequence>